<keyword evidence="3 8" id="KW-0813">Transport</keyword>
<gene>
    <name evidence="10" type="ORF">MUN88_10920</name>
</gene>
<name>A0ABY4ESI5_9BACI</name>
<keyword evidence="11" id="KW-1185">Reference proteome</keyword>
<proteinExistence type="inferred from homology"/>
<keyword evidence="6 8" id="KW-1133">Transmembrane helix</keyword>
<dbReference type="Proteomes" id="UP000831782">
    <property type="component" value="Chromosome"/>
</dbReference>
<feature type="transmembrane region" description="Helical" evidence="9">
    <location>
        <begin position="287"/>
        <end position="309"/>
    </location>
</feature>
<feature type="transmembrane region" description="Helical" evidence="9">
    <location>
        <begin position="380"/>
        <end position="404"/>
    </location>
</feature>
<evidence type="ECO:0000256" key="2">
    <source>
        <dbReference type="ARBA" id="ARBA00005697"/>
    </source>
</evidence>
<evidence type="ECO:0000256" key="6">
    <source>
        <dbReference type="ARBA" id="ARBA00022989"/>
    </source>
</evidence>
<keyword evidence="7 8" id="KW-0472">Membrane</keyword>
<dbReference type="EMBL" id="CP095072">
    <property type="protein sequence ID" value="UOQ46619.1"/>
    <property type="molecule type" value="Genomic_DNA"/>
</dbReference>
<evidence type="ECO:0000256" key="1">
    <source>
        <dbReference type="ARBA" id="ARBA00004651"/>
    </source>
</evidence>
<feature type="transmembrane region" description="Helical" evidence="9">
    <location>
        <begin position="48"/>
        <end position="71"/>
    </location>
</feature>
<evidence type="ECO:0000313" key="11">
    <source>
        <dbReference type="Proteomes" id="UP000831782"/>
    </source>
</evidence>
<keyword evidence="5 8" id="KW-0812">Transmembrane</keyword>
<evidence type="ECO:0000256" key="8">
    <source>
        <dbReference type="PIRNR" id="PIRNR005353"/>
    </source>
</evidence>
<dbReference type="InterPro" id="IPR006043">
    <property type="entry name" value="NCS2"/>
</dbReference>
<feature type="transmembrane region" description="Helical" evidence="9">
    <location>
        <begin position="245"/>
        <end position="267"/>
    </location>
</feature>
<feature type="transmembrane region" description="Helical" evidence="9">
    <location>
        <begin position="329"/>
        <end position="359"/>
    </location>
</feature>
<evidence type="ECO:0000313" key="10">
    <source>
        <dbReference type="EMBL" id="UOQ46619.1"/>
    </source>
</evidence>
<dbReference type="PANTHER" id="PTHR43337:SF1">
    <property type="entry name" value="XANTHINE_URACIL PERMEASE C887.17-RELATED"/>
    <property type="match status" value="1"/>
</dbReference>
<dbReference type="InterPro" id="IPR026033">
    <property type="entry name" value="Azg-like_bact_archaea"/>
</dbReference>
<protein>
    <submittedName>
        <fullName evidence="10">NCS2 family permease</fullName>
    </submittedName>
</protein>
<dbReference type="Pfam" id="PF00860">
    <property type="entry name" value="Xan_ur_permease"/>
    <property type="match status" value="1"/>
</dbReference>
<dbReference type="PIRSF" id="PIRSF005353">
    <property type="entry name" value="PbuG"/>
    <property type="match status" value="1"/>
</dbReference>
<dbReference type="PANTHER" id="PTHR43337">
    <property type="entry name" value="XANTHINE/URACIL PERMEASE C887.17-RELATED"/>
    <property type="match status" value="1"/>
</dbReference>
<organism evidence="10 11">
    <name type="scientific">Gracilibacillus caseinilyticus</name>
    <dbReference type="NCBI Taxonomy" id="2932256"/>
    <lineage>
        <taxon>Bacteria</taxon>
        <taxon>Bacillati</taxon>
        <taxon>Bacillota</taxon>
        <taxon>Bacilli</taxon>
        <taxon>Bacillales</taxon>
        <taxon>Bacillaceae</taxon>
        <taxon>Gracilibacillus</taxon>
    </lineage>
</organism>
<comment type="similarity">
    <text evidence="2 8">Belongs to the nucleobase:cation symporter-2 (NCS2) (TC 2.A.40) family. Azg-like subfamily.</text>
</comment>
<dbReference type="RefSeq" id="WP_244714922.1">
    <property type="nucleotide sequence ID" value="NZ_CP095072.1"/>
</dbReference>
<feature type="transmembrane region" description="Helical" evidence="9">
    <location>
        <begin position="103"/>
        <end position="122"/>
    </location>
</feature>
<feature type="transmembrane region" description="Helical" evidence="9">
    <location>
        <begin position="134"/>
        <end position="151"/>
    </location>
</feature>
<evidence type="ECO:0000256" key="7">
    <source>
        <dbReference type="ARBA" id="ARBA00023136"/>
    </source>
</evidence>
<sequence>MRQLLEKLFHLKELNTNIRTELMAGLTTFITMAYIIIVQPSLMTAAGMPAGAVMVSTIIVSGIFTIIMGVFTNRPFALAPGMGGNAFFAYSIVAAGLATWQTALGMVLISGVVFLILTLLGIRDAIAEMIPKNIKLAIGAAVGIFIAAIGLTDSGLVVLNIDSENLTLGSLHDKNVILALIGLIVILGLMARKVKGAVLYGIFITTIIGIPLGITQMPDSFFELPPSPSDIVFQVDWMEALKWSFFPLMFTFFVGDFFSTVGTLLGVGGKAGMLNKDGNLPDIKKPFLVDAVASVGGSFMGVTTVTTYIESASGVEAGGRSGLTSVSTGFIFLLCLLLTPILLMIPSVAIAPALIIVGISMLSGLKNIEFDEVDESMPAFITVIVTGFSFSIANGIVFGVLSYVAAKLFAGKIKEVPIGLFILCVPLIYYLWLK</sequence>
<comment type="subcellular location">
    <subcellularLocation>
        <location evidence="1 8">Cell membrane</location>
        <topology evidence="1 8">Multi-pass membrane protein</topology>
    </subcellularLocation>
</comment>
<feature type="transmembrane region" description="Helical" evidence="9">
    <location>
        <begin position="197"/>
        <end position="214"/>
    </location>
</feature>
<reference evidence="10 11" key="1">
    <citation type="submission" date="2022-04" db="EMBL/GenBank/DDBJ databases">
        <title>Gracilibacillus sp. isolated from saltern.</title>
        <authorList>
            <person name="Won M."/>
            <person name="Lee C.-M."/>
            <person name="Woen H.-Y."/>
            <person name="Kwon S.-W."/>
        </authorList>
    </citation>
    <scope>NUCLEOTIDE SEQUENCE [LARGE SCALE GENOMIC DNA]</scope>
    <source>
        <strain evidence="10 11">SSWR10-1</strain>
    </source>
</reference>
<keyword evidence="4 8" id="KW-1003">Cell membrane</keyword>
<feature type="transmembrane region" description="Helical" evidence="9">
    <location>
        <begin position="171"/>
        <end position="190"/>
    </location>
</feature>
<feature type="transmembrane region" description="Helical" evidence="9">
    <location>
        <begin position="21"/>
        <end position="42"/>
    </location>
</feature>
<evidence type="ECO:0000256" key="9">
    <source>
        <dbReference type="SAM" id="Phobius"/>
    </source>
</evidence>
<feature type="transmembrane region" description="Helical" evidence="9">
    <location>
        <begin position="78"/>
        <end position="97"/>
    </location>
</feature>
<evidence type="ECO:0000256" key="5">
    <source>
        <dbReference type="ARBA" id="ARBA00022692"/>
    </source>
</evidence>
<evidence type="ECO:0000256" key="4">
    <source>
        <dbReference type="ARBA" id="ARBA00022475"/>
    </source>
</evidence>
<evidence type="ECO:0000256" key="3">
    <source>
        <dbReference type="ARBA" id="ARBA00022448"/>
    </source>
</evidence>
<accession>A0ABY4ESI5</accession>
<dbReference type="InterPro" id="IPR045018">
    <property type="entry name" value="Azg-like"/>
</dbReference>
<feature type="transmembrane region" description="Helical" evidence="9">
    <location>
        <begin position="416"/>
        <end position="433"/>
    </location>
</feature>